<feature type="chain" id="PRO_5019535230" evidence="2">
    <location>
        <begin position="27"/>
        <end position="694"/>
    </location>
</feature>
<evidence type="ECO:0000256" key="2">
    <source>
        <dbReference type="SAM" id="SignalP"/>
    </source>
</evidence>
<dbReference type="InterPro" id="IPR051172">
    <property type="entry name" value="Chlamydia_OmcB"/>
</dbReference>
<feature type="signal peptide" evidence="2">
    <location>
        <begin position="1"/>
        <end position="26"/>
    </location>
</feature>
<name>A0A419RRK5_9SPHN</name>
<gene>
    <name evidence="4" type="ORF">D6201_02825</name>
</gene>
<dbReference type="InterPro" id="IPR047589">
    <property type="entry name" value="DUF11_rpt"/>
</dbReference>
<dbReference type="OrthoDB" id="5400913at2"/>
<dbReference type="PANTHER" id="PTHR34819">
    <property type="entry name" value="LARGE CYSTEINE-RICH PERIPLASMIC PROTEIN OMCB"/>
    <property type="match status" value="1"/>
</dbReference>
<evidence type="ECO:0000313" key="5">
    <source>
        <dbReference type="Proteomes" id="UP000285232"/>
    </source>
</evidence>
<organism evidence="4 5">
    <name type="scientific">Aurantiacibacter aquimixticola</name>
    <dbReference type="NCBI Taxonomy" id="1958945"/>
    <lineage>
        <taxon>Bacteria</taxon>
        <taxon>Pseudomonadati</taxon>
        <taxon>Pseudomonadota</taxon>
        <taxon>Alphaproteobacteria</taxon>
        <taxon>Sphingomonadales</taxon>
        <taxon>Erythrobacteraceae</taxon>
        <taxon>Aurantiacibacter</taxon>
    </lineage>
</organism>
<evidence type="ECO:0000313" key="4">
    <source>
        <dbReference type="EMBL" id="RJY08433.1"/>
    </source>
</evidence>
<feature type="compositionally biased region" description="Polar residues" evidence="1">
    <location>
        <begin position="335"/>
        <end position="350"/>
    </location>
</feature>
<dbReference type="Gene3D" id="2.60.40.1170">
    <property type="entry name" value="Mu homology domain, subdomain B"/>
    <property type="match status" value="1"/>
</dbReference>
<evidence type="ECO:0000256" key="1">
    <source>
        <dbReference type="SAM" id="MobiDB-lite"/>
    </source>
</evidence>
<dbReference type="PANTHER" id="PTHR34819:SF3">
    <property type="entry name" value="CELL SURFACE PROTEIN"/>
    <property type="match status" value="1"/>
</dbReference>
<sequence length="694" mass="72170">MRAHRIFVALLAIVVLGLMRPDLATAQSTATVDWTTLGAPSTGALPNPSTATASDGTTTATVRYSTVANGTPFVPLLDTFVSYYDPSFGGFAGTLLMNFDNSTYDPGDKLTTEITLNRSVTGLQFILTDIDTSSWVDAVEVFYDNGDGTWRNVAETASFYTAGSAATRTNNATVNGWRGTANVAASQTTGNIAFSFGTTLVKRVRIVYFSYTGTGDPGGQVSGISDLTFNRAFADLSLTKLLLTPSPTNGSAATFRLTLNNAASSSLSATGVRVRDTLPAGFAYTSSTGTGTFDPATGIWNVGTLARNQNVSMEITGTVNATSGAVLTNRAEVSASDQADPDSTPNNGVTSEDDFASATLAVGGTRAAGTPPALFCPNQSIVFDWDNVNWIRGSLNNTYALGSLGNISFSITNQGTFVAKADYGGDIPGLSSTINGGLAGGGRSLVYHTNMPDRASEATTTIALPDVMRGAQFQVFDIDSSGSFADRVQVEGRLQGATVQPVLTNGSANYIVGNEARGDGSSSDTQANGNITVTFSQPIDTIIIRYGNHAAAPADPGNQGVALHDITFCRPTTTLTVDKTSRLLSDPVDIGDTDFHIPGAIVEYCLVTSNTGQSRATDIRMNDVIPPQMTYVPGSIRSGATCSGAKTVEDDDAAGADESDPVGAQFLSSGEVRASAAQLSPGASIAIIFRTQIN</sequence>
<dbReference type="NCBIfam" id="TIGR01451">
    <property type="entry name" value="B_ant_repeat"/>
    <property type="match status" value="2"/>
</dbReference>
<protein>
    <submittedName>
        <fullName evidence="4">DUF11 domain-containing protein</fullName>
    </submittedName>
</protein>
<comment type="caution">
    <text evidence="4">The sequence shown here is derived from an EMBL/GenBank/DDBJ whole genome shotgun (WGS) entry which is preliminary data.</text>
</comment>
<dbReference type="Pfam" id="PF01345">
    <property type="entry name" value="DUF11"/>
    <property type="match status" value="1"/>
</dbReference>
<feature type="region of interest" description="Disordered" evidence="1">
    <location>
        <begin position="332"/>
        <end position="352"/>
    </location>
</feature>
<keyword evidence="2" id="KW-0732">Signal</keyword>
<feature type="domain" description="DUF11" evidence="3">
    <location>
        <begin position="235"/>
        <end position="347"/>
    </location>
</feature>
<dbReference type="AlphaFoldDB" id="A0A419RRK5"/>
<accession>A0A419RRK5</accession>
<proteinExistence type="predicted"/>
<dbReference type="EMBL" id="RAHX01000001">
    <property type="protein sequence ID" value="RJY08433.1"/>
    <property type="molecule type" value="Genomic_DNA"/>
</dbReference>
<evidence type="ECO:0000259" key="3">
    <source>
        <dbReference type="Pfam" id="PF01345"/>
    </source>
</evidence>
<keyword evidence="5" id="KW-1185">Reference proteome</keyword>
<dbReference type="Proteomes" id="UP000285232">
    <property type="component" value="Unassembled WGS sequence"/>
</dbReference>
<dbReference type="InterPro" id="IPR001434">
    <property type="entry name" value="OmcB-like_DUF11"/>
</dbReference>
<reference evidence="4 5" key="1">
    <citation type="journal article" date="2017" name="Int. J. Syst. Evol. Microbiol.">
        <title>Erythrobacter aquimixticola sp. nov., isolated from the junction between the ocean and a freshwater spring.</title>
        <authorList>
            <person name="Park S."/>
            <person name="Jung Y.T."/>
            <person name="Choi S.J."/>
            <person name="Yoon J.H."/>
        </authorList>
    </citation>
    <scope>NUCLEOTIDE SEQUENCE [LARGE SCALE GENOMIC DNA]</scope>
    <source>
        <strain evidence="4 5">JSSK-14</strain>
    </source>
</reference>